<dbReference type="PANTHER" id="PTHR48042">
    <property type="entry name" value="ABC TRANSPORTER G FAMILY MEMBER 11"/>
    <property type="match status" value="1"/>
</dbReference>
<dbReference type="Pfam" id="PF00005">
    <property type="entry name" value="ABC_tran"/>
    <property type="match status" value="1"/>
</dbReference>
<evidence type="ECO:0000256" key="6">
    <source>
        <dbReference type="ARBA" id="ARBA00022840"/>
    </source>
</evidence>
<dbReference type="GO" id="GO:0140359">
    <property type="term" value="F:ABC-type transporter activity"/>
    <property type="evidence" value="ECO:0007669"/>
    <property type="project" value="InterPro"/>
</dbReference>
<keyword evidence="5" id="KW-0547">Nucleotide-binding</keyword>
<evidence type="ECO:0000256" key="8">
    <source>
        <dbReference type="ARBA" id="ARBA00023136"/>
    </source>
</evidence>
<dbReference type="GO" id="GO:0005524">
    <property type="term" value="F:ATP binding"/>
    <property type="evidence" value="ECO:0007669"/>
    <property type="project" value="UniProtKB-KW"/>
</dbReference>
<dbReference type="GO" id="GO:0016020">
    <property type="term" value="C:membrane"/>
    <property type="evidence" value="ECO:0007669"/>
    <property type="project" value="UniProtKB-SubCell"/>
</dbReference>
<reference evidence="12" key="1">
    <citation type="journal article" date="2016" name="G3 (Bethesda)">
        <title>First Draft Assembly and Annotation of the Genome of a California Endemic Oak Quercus lobata Nee (Fagaceae).</title>
        <authorList>
            <person name="Sork V.L."/>
            <person name="Fitz-Gibbon S.T."/>
            <person name="Puiu D."/>
            <person name="Crepeau M."/>
            <person name="Gugger P.F."/>
            <person name="Sherman R."/>
            <person name="Stevens K."/>
            <person name="Langley C.H."/>
            <person name="Pellegrini M."/>
            <person name="Salzberg S.L."/>
        </authorList>
    </citation>
    <scope>NUCLEOTIDE SEQUENCE [LARGE SCALE GENOMIC DNA]</scope>
    <source>
        <strain evidence="12">cv. SW786</strain>
    </source>
</reference>
<feature type="transmembrane region" description="Helical" evidence="9">
    <location>
        <begin position="432"/>
        <end position="452"/>
    </location>
</feature>
<dbReference type="InterPro" id="IPR043926">
    <property type="entry name" value="ABCG_dom"/>
</dbReference>
<dbReference type="InterPro" id="IPR052215">
    <property type="entry name" value="Plant_ABCG"/>
</dbReference>
<name>A0A7N2L1U1_QUELO</name>
<dbReference type="InterPro" id="IPR003439">
    <property type="entry name" value="ABC_transporter-like_ATP-bd"/>
</dbReference>
<evidence type="ECO:0000256" key="9">
    <source>
        <dbReference type="SAM" id="Phobius"/>
    </source>
</evidence>
<feature type="transmembrane region" description="Helical" evidence="9">
    <location>
        <begin position="395"/>
        <end position="417"/>
    </location>
</feature>
<dbReference type="Gramene" id="QL02p098521:mrna">
    <property type="protein sequence ID" value="QL02p098521:mrna"/>
    <property type="gene ID" value="QL02p098521"/>
</dbReference>
<dbReference type="EnsemblPlants" id="QL02p098521:mrna">
    <property type="protein sequence ID" value="QL02p098521:mrna"/>
    <property type="gene ID" value="QL02p098521"/>
</dbReference>
<reference evidence="11" key="2">
    <citation type="submission" date="2021-01" db="UniProtKB">
        <authorList>
            <consortium name="EnsemblPlants"/>
        </authorList>
    </citation>
    <scope>IDENTIFICATION</scope>
</reference>
<dbReference type="SUPFAM" id="SSF52540">
    <property type="entry name" value="P-loop containing nucleoside triphosphate hydrolases"/>
    <property type="match status" value="1"/>
</dbReference>
<evidence type="ECO:0000256" key="5">
    <source>
        <dbReference type="ARBA" id="ARBA00022741"/>
    </source>
</evidence>
<keyword evidence="8 9" id="KW-0472">Membrane</keyword>
<dbReference type="AlphaFoldDB" id="A0A7N2L1U1"/>
<dbReference type="Gene3D" id="3.40.50.300">
    <property type="entry name" value="P-loop containing nucleotide triphosphate hydrolases"/>
    <property type="match status" value="1"/>
</dbReference>
<evidence type="ECO:0000256" key="1">
    <source>
        <dbReference type="ARBA" id="ARBA00004141"/>
    </source>
</evidence>
<accession>A0A7N2L1U1</accession>
<proteinExistence type="inferred from homology"/>
<evidence type="ECO:0000256" key="2">
    <source>
        <dbReference type="ARBA" id="ARBA00005814"/>
    </source>
</evidence>
<evidence type="ECO:0000256" key="4">
    <source>
        <dbReference type="ARBA" id="ARBA00022692"/>
    </source>
</evidence>
<dbReference type="InParanoid" id="A0A7N2L1U1"/>
<feature type="domain" description="ABC transporter" evidence="10">
    <location>
        <begin position="56"/>
        <end position="302"/>
    </location>
</feature>
<keyword evidence="12" id="KW-1185">Reference proteome</keyword>
<evidence type="ECO:0000313" key="11">
    <source>
        <dbReference type="EnsemblPlants" id="QL02p098521:mrna"/>
    </source>
</evidence>
<comment type="similarity">
    <text evidence="2">Belongs to the ABC transporter superfamily. ABCG family. Eye pigment precursor importer (TC 3.A.1.204) subfamily.</text>
</comment>
<evidence type="ECO:0000259" key="10">
    <source>
        <dbReference type="PROSITE" id="PS50893"/>
    </source>
</evidence>
<organism evidence="11 12">
    <name type="scientific">Quercus lobata</name>
    <name type="common">Valley oak</name>
    <dbReference type="NCBI Taxonomy" id="97700"/>
    <lineage>
        <taxon>Eukaryota</taxon>
        <taxon>Viridiplantae</taxon>
        <taxon>Streptophyta</taxon>
        <taxon>Embryophyta</taxon>
        <taxon>Tracheophyta</taxon>
        <taxon>Spermatophyta</taxon>
        <taxon>Magnoliopsida</taxon>
        <taxon>eudicotyledons</taxon>
        <taxon>Gunneridae</taxon>
        <taxon>Pentapetalae</taxon>
        <taxon>rosids</taxon>
        <taxon>fabids</taxon>
        <taxon>Fagales</taxon>
        <taxon>Fagaceae</taxon>
        <taxon>Quercus</taxon>
    </lineage>
</organism>
<dbReference type="Proteomes" id="UP000594261">
    <property type="component" value="Chromosome 2"/>
</dbReference>
<evidence type="ECO:0000313" key="12">
    <source>
        <dbReference type="Proteomes" id="UP000594261"/>
    </source>
</evidence>
<evidence type="ECO:0000256" key="7">
    <source>
        <dbReference type="ARBA" id="ARBA00022989"/>
    </source>
</evidence>
<keyword evidence="6" id="KW-0067">ATP-binding</keyword>
<keyword evidence="4 9" id="KW-0812">Transmembrane</keyword>
<sequence length="606" mass="67586">MASFLQPNTRNLEYNKNSTTTLARLLEMEIINPMQSNNRGGNVVRTMVPEENGVFLTWEDLWVTVTNGKEGRKSILEGVTGYAQPGELLAIMGPSGCGKSTLLDALAGRSGSNTRQSGEILINGLKQKLGFGTSAYVTQDDTLMTTLTVREAMYYSAQLQLPDSMSKSEKKEIADITIKEMGLEDAMDTRIGGSGAKGISSGQKRRVSICIEILTRPKLLFLDEPTSGLDSAASYYVMSRIASLHKSDGITRTIIASIHQPSNEVFQVFHNLCLLSSGRTVYFGPSYTATEFFITNGFPCPTLQNPSDHFLKTINKDFGKDLEQGLDGGIPTEEAINSLTRSYKSSEIYQQVQRQVSEICKRDYGALEKKRNHAGFVIQCLVLTRRSSVNMYRDIGYYWLRLAIYVALAIGLATVFYDVGSSYGSIEVRGSLIMFITSFLTFMTIGGFPSFLEDMKVLDRTRALHSSEPMGKPTDGKLGFALVHGLKPMGKPTAWMRKTRFWTEPGHCIVLGLKPMGKPTAWMRKTRFWTEPGHCMVHGLKPMGKPTAWMRKTRFWTEPGHCIVHGLKPMGKPTAWMRKTRFWTEPGHCMVHGLKPMGTNYLDEEN</sequence>
<dbReference type="InterPro" id="IPR017871">
    <property type="entry name" value="ABC_transporter-like_CS"/>
</dbReference>
<keyword evidence="3" id="KW-0813">Transport</keyword>
<dbReference type="Pfam" id="PF01061">
    <property type="entry name" value="ABC2_membrane"/>
    <property type="match status" value="1"/>
</dbReference>
<keyword evidence="7 9" id="KW-1133">Transmembrane helix</keyword>
<dbReference type="Pfam" id="PF19055">
    <property type="entry name" value="ABC2_membrane_7"/>
    <property type="match status" value="1"/>
</dbReference>
<dbReference type="PANTHER" id="PTHR48042:SF1">
    <property type="entry name" value="ABC TRANSPORTER G FAMILY MEMBER 11-LIKE"/>
    <property type="match status" value="1"/>
</dbReference>
<dbReference type="FunFam" id="3.40.50.300:FF:001533">
    <property type="entry name" value="ABC transporter G family member 11"/>
    <property type="match status" value="1"/>
</dbReference>
<dbReference type="OMA" id="TEPGHCI"/>
<evidence type="ECO:0000256" key="3">
    <source>
        <dbReference type="ARBA" id="ARBA00022448"/>
    </source>
</evidence>
<dbReference type="PROSITE" id="PS00211">
    <property type="entry name" value="ABC_TRANSPORTER_1"/>
    <property type="match status" value="1"/>
</dbReference>
<protein>
    <recommendedName>
        <fullName evidence="10">ABC transporter domain-containing protein</fullName>
    </recommendedName>
</protein>
<dbReference type="PROSITE" id="PS50893">
    <property type="entry name" value="ABC_TRANSPORTER_2"/>
    <property type="match status" value="1"/>
</dbReference>
<comment type="subcellular location">
    <subcellularLocation>
        <location evidence="1">Membrane</location>
        <topology evidence="1">Multi-pass membrane protein</topology>
    </subcellularLocation>
</comment>
<dbReference type="InterPro" id="IPR003593">
    <property type="entry name" value="AAA+_ATPase"/>
</dbReference>
<dbReference type="SMART" id="SM00382">
    <property type="entry name" value="AAA"/>
    <property type="match status" value="1"/>
</dbReference>
<dbReference type="GO" id="GO:0016887">
    <property type="term" value="F:ATP hydrolysis activity"/>
    <property type="evidence" value="ECO:0007669"/>
    <property type="project" value="InterPro"/>
</dbReference>
<dbReference type="InterPro" id="IPR027417">
    <property type="entry name" value="P-loop_NTPase"/>
</dbReference>
<dbReference type="InterPro" id="IPR013525">
    <property type="entry name" value="ABC2_TM"/>
</dbReference>
<dbReference type="CDD" id="cd03213">
    <property type="entry name" value="ABCG_EPDR"/>
    <property type="match status" value="1"/>
</dbReference>